<evidence type="ECO:0000256" key="1">
    <source>
        <dbReference type="SAM" id="Phobius"/>
    </source>
</evidence>
<dbReference type="Proteomes" id="UP000230222">
    <property type="component" value="Unassembled WGS sequence"/>
</dbReference>
<accession>A0A2M8KNV4</accession>
<evidence type="ECO:0000313" key="2">
    <source>
        <dbReference type="EMBL" id="PJE61588.1"/>
    </source>
</evidence>
<dbReference type="AlphaFoldDB" id="A0A2M8KNV4"/>
<proteinExistence type="predicted"/>
<dbReference type="EMBL" id="PFEC01000067">
    <property type="protein sequence ID" value="PJE61588.1"/>
    <property type="molecule type" value="Genomic_DNA"/>
</dbReference>
<name>A0A2M8KNV4_9BACT</name>
<feature type="transmembrane region" description="Helical" evidence="1">
    <location>
        <begin position="34"/>
        <end position="53"/>
    </location>
</feature>
<gene>
    <name evidence="2" type="ORF">COU87_03805</name>
</gene>
<feature type="transmembrane region" description="Helical" evidence="1">
    <location>
        <begin position="6"/>
        <end position="22"/>
    </location>
</feature>
<keyword evidence="1" id="KW-1133">Transmembrane helix</keyword>
<protein>
    <submittedName>
        <fullName evidence="2">Uncharacterized protein</fullName>
    </submittedName>
</protein>
<organism evidence="2 3">
    <name type="scientific">Candidatus Roizmanbacteria bacterium CG10_big_fil_rev_8_21_14_0_10_39_12</name>
    <dbReference type="NCBI Taxonomy" id="1974852"/>
    <lineage>
        <taxon>Bacteria</taxon>
        <taxon>Candidatus Roizmaniibacteriota</taxon>
    </lineage>
</organism>
<feature type="non-terminal residue" evidence="2">
    <location>
        <position position="1"/>
    </location>
</feature>
<comment type="caution">
    <text evidence="2">The sequence shown here is derived from an EMBL/GenBank/DDBJ whole genome shotgun (WGS) entry which is preliminary data.</text>
</comment>
<keyword evidence="1" id="KW-0812">Transmembrane</keyword>
<evidence type="ECO:0000313" key="3">
    <source>
        <dbReference type="Proteomes" id="UP000230222"/>
    </source>
</evidence>
<sequence length="330" mass="37976">LFVANIVSIIFISIFVFRVMGVEIHAPRKLRTEGIIFVGMMLIITALPLFLFLRNYSFEAATYQKTQRILSDSLSNISQSIYLENVKTNINRSSKTNKDFVKVEADILVPEDISIDFDQKELIIDQLEKALSKNVVLDLRIQKSIALQTETDMKTRQIKNNITKILQKEISIVDKSLTIDSITIIQNNHTIGWVVDVVLRSDPSIKFTEDKRKSIEEEISRSVDGLISLNLEIISRIKLQGESDMVASDIKMQIYDYFNERFEDIDVSNLSILYDENLDQYTVSMTVTIPKKTRFTSRNIESLKALLEVKHTANFSMVVNQIEKTIYEFE</sequence>
<keyword evidence="1" id="KW-0472">Membrane</keyword>
<reference evidence="3" key="1">
    <citation type="submission" date="2017-09" db="EMBL/GenBank/DDBJ databases">
        <title>Depth-based differentiation of microbial function through sediment-hosted aquifers and enrichment of novel symbionts in the deep terrestrial subsurface.</title>
        <authorList>
            <person name="Probst A.J."/>
            <person name="Ladd B."/>
            <person name="Jarett J.K."/>
            <person name="Geller-Mcgrath D.E."/>
            <person name="Sieber C.M.K."/>
            <person name="Emerson J.B."/>
            <person name="Anantharaman K."/>
            <person name="Thomas B.C."/>
            <person name="Malmstrom R."/>
            <person name="Stieglmeier M."/>
            <person name="Klingl A."/>
            <person name="Woyke T."/>
            <person name="Ryan C.M."/>
            <person name="Banfield J.F."/>
        </authorList>
    </citation>
    <scope>NUCLEOTIDE SEQUENCE [LARGE SCALE GENOMIC DNA]</scope>
</reference>